<dbReference type="AlphaFoldDB" id="A0A9P9YGW9"/>
<name>A0A9P9YGW9_9MUSC</name>
<sequence>MYVFGCPDRYPLGTVCMRRIIEFEVKLLLVAVMKFLARLPLPGNGKETKAR</sequence>
<evidence type="ECO:0000313" key="2">
    <source>
        <dbReference type="Proteomes" id="UP001059596"/>
    </source>
</evidence>
<keyword evidence="2" id="KW-1185">Reference proteome</keyword>
<protein>
    <submittedName>
        <fullName evidence="1">Uncharacterized protein</fullName>
    </submittedName>
</protein>
<dbReference type="Proteomes" id="UP001059596">
    <property type="component" value="Unassembled WGS sequence"/>
</dbReference>
<dbReference type="EMBL" id="JAMKOV010000015">
    <property type="protein sequence ID" value="KAI8036717.1"/>
    <property type="molecule type" value="Genomic_DNA"/>
</dbReference>
<gene>
    <name evidence="1" type="ORF">M5D96_010518</name>
</gene>
<accession>A0A9P9YGW9</accession>
<comment type="caution">
    <text evidence="1">The sequence shown here is derived from an EMBL/GenBank/DDBJ whole genome shotgun (WGS) entry which is preliminary data.</text>
</comment>
<reference evidence="1" key="1">
    <citation type="journal article" date="2023" name="Genome Biol. Evol.">
        <title>Long-read-based Genome Assembly of Drosophila gunungcola Reveals Fewer Chemosensory Genes in Flower-breeding Species.</title>
        <authorList>
            <person name="Negi A."/>
            <person name="Liao B.Y."/>
            <person name="Yeh S.D."/>
        </authorList>
    </citation>
    <scope>NUCLEOTIDE SEQUENCE</scope>
    <source>
        <strain evidence="1">Sukarami</strain>
    </source>
</reference>
<proteinExistence type="predicted"/>
<organism evidence="1 2">
    <name type="scientific">Drosophila gunungcola</name>
    <name type="common">fruit fly</name>
    <dbReference type="NCBI Taxonomy" id="103775"/>
    <lineage>
        <taxon>Eukaryota</taxon>
        <taxon>Metazoa</taxon>
        <taxon>Ecdysozoa</taxon>
        <taxon>Arthropoda</taxon>
        <taxon>Hexapoda</taxon>
        <taxon>Insecta</taxon>
        <taxon>Pterygota</taxon>
        <taxon>Neoptera</taxon>
        <taxon>Endopterygota</taxon>
        <taxon>Diptera</taxon>
        <taxon>Brachycera</taxon>
        <taxon>Muscomorpha</taxon>
        <taxon>Ephydroidea</taxon>
        <taxon>Drosophilidae</taxon>
        <taxon>Drosophila</taxon>
        <taxon>Sophophora</taxon>
    </lineage>
</organism>
<feature type="non-terminal residue" evidence="1">
    <location>
        <position position="51"/>
    </location>
</feature>
<evidence type="ECO:0000313" key="1">
    <source>
        <dbReference type="EMBL" id="KAI8036717.1"/>
    </source>
</evidence>